<evidence type="ECO:0000313" key="7">
    <source>
        <dbReference type="EMBL" id="KAK7947143.1"/>
    </source>
</evidence>
<feature type="signal peptide" evidence="5">
    <location>
        <begin position="1"/>
        <end position="21"/>
    </location>
</feature>
<evidence type="ECO:0000256" key="4">
    <source>
        <dbReference type="ARBA" id="ARBA00023002"/>
    </source>
</evidence>
<sequence>MVSFKCLAACGLAALPCLAAALPRPSCPDGLSKQTRAELTMQQVQQELGVLISPGSHIYSAEDQEFEELTLRYQAFRPPKIKLVVQVGKEEDVSAVISYADRNSVDFYVVNRGHGLPLSQGKFNGIQIDVGLLRNITIGEDGTSGLFQGGTFDQQVIDYLWERGYATSKQTTSSRDPVTDMHSHLQPRAAAPCVGMLGPGLGGGHGRLQNKHGLISDNMLKINAVLANGTTITVSADSHPDLFWAMRGAGHNFAAVTSFELKLYPRGPDTWYHKTYIFTEDKLERLFELLNGVDEEKNQTSHMLNFGFYFWNQAFDADKPVIQWDFTYIGPQADVEARLAPFDNLGPVNVTDANIPYPEILPATGTGLDDPMCAPGLNHVVGTAGTQLYNITTQRQIFDHFVGKSAAYPALAGTFVVMESYGVNGVVAKDPASSAFPMRDDYLLLQISVNYAPDASLDAAAVQWAREAVDMWNRGQPTRRPTTYVNYGLGDESLESIYGYEPWRLERLLSLKKAYDPHNKFRYYVPLVRDA</sequence>
<dbReference type="SUPFAM" id="SSF56176">
    <property type="entry name" value="FAD-binding/transporter-associated domain-like"/>
    <property type="match status" value="1"/>
</dbReference>
<dbReference type="Gene3D" id="3.30.43.10">
    <property type="entry name" value="Uridine Diphospho-n-acetylenolpyruvylglucosamine Reductase, domain 2"/>
    <property type="match status" value="1"/>
</dbReference>
<keyword evidence="8" id="KW-1185">Reference proteome</keyword>
<dbReference type="Gene3D" id="3.30.465.10">
    <property type="match status" value="1"/>
</dbReference>
<proteinExistence type="inferred from homology"/>
<protein>
    <submittedName>
        <fullName evidence="7">FAD-binding domain-containing protein</fullName>
    </submittedName>
</protein>
<dbReference type="InterPro" id="IPR016167">
    <property type="entry name" value="FAD-bd_PCMH_sub1"/>
</dbReference>
<dbReference type="InterPro" id="IPR036318">
    <property type="entry name" value="FAD-bd_PCMH-like_sf"/>
</dbReference>
<dbReference type="PROSITE" id="PS51387">
    <property type="entry name" value="FAD_PCMH"/>
    <property type="match status" value="1"/>
</dbReference>
<dbReference type="InterPro" id="IPR016169">
    <property type="entry name" value="FAD-bd_PCMH_sub2"/>
</dbReference>
<dbReference type="InterPro" id="IPR050416">
    <property type="entry name" value="FAD-linked_Oxidoreductase"/>
</dbReference>
<dbReference type="PANTHER" id="PTHR42973:SF8">
    <property type="entry name" value="FAD-BINDING PCMH-TYPE DOMAIN-CONTAINING PROTEIN"/>
    <property type="match status" value="1"/>
</dbReference>
<keyword evidence="2" id="KW-0285">Flavoprotein</keyword>
<feature type="chain" id="PRO_5046733874" evidence="5">
    <location>
        <begin position="22"/>
        <end position="531"/>
    </location>
</feature>
<keyword evidence="3" id="KW-0274">FAD</keyword>
<dbReference type="Gene3D" id="3.40.462.20">
    <property type="match status" value="1"/>
</dbReference>
<dbReference type="InterPro" id="IPR006094">
    <property type="entry name" value="Oxid_FAD_bind_N"/>
</dbReference>
<dbReference type="Pfam" id="PF01565">
    <property type="entry name" value="FAD_binding_4"/>
    <property type="match status" value="1"/>
</dbReference>
<keyword evidence="5" id="KW-0732">Signal</keyword>
<dbReference type="GeneID" id="92080748"/>
<evidence type="ECO:0000259" key="6">
    <source>
        <dbReference type="PROSITE" id="PS51387"/>
    </source>
</evidence>
<reference evidence="7 8" key="1">
    <citation type="submission" date="2023-01" db="EMBL/GenBank/DDBJ databases">
        <title>Analysis of 21 Apiospora genomes using comparative genomics revels a genus with tremendous synthesis potential of carbohydrate active enzymes and secondary metabolites.</title>
        <authorList>
            <person name="Sorensen T."/>
        </authorList>
    </citation>
    <scope>NUCLEOTIDE SEQUENCE [LARGE SCALE GENOMIC DNA]</scope>
    <source>
        <strain evidence="7 8">CBS 24483</strain>
    </source>
</reference>
<feature type="domain" description="FAD-binding PCMH-type" evidence="6">
    <location>
        <begin position="76"/>
        <end position="266"/>
    </location>
</feature>
<evidence type="ECO:0000256" key="5">
    <source>
        <dbReference type="SAM" id="SignalP"/>
    </source>
</evidence>
<keyword evidence="4" id="KW-0560">Oxidoreductase</keyword>
<comment type="caution">
    <text evidence="7">The sequence shown here is derived from an EMBL/GenBank/DDBJ whole genome shotgun (WGS) entry which is preliminary data.</text>
</comment>
<evidence type="ECO:0000256" key="1">
    <source>
        <dbReference type="ARBA" id="ARBA00005466"/>
    </source>
</evidence>
<evidence type="ECO:0000256" key="2">
    <source>
        <dbReference type="ARBA" id="ARBA00022630"/>
    </source>
</evidence>
<accession>A0ABR1Q556</accession>
<comment type="similarity">
    <text evidence="1">Belongs to the oxygen-dependent FAD-linked oxidoreductase family.</text>
</comment>
<dbReference type="RefSeq" id="XP_066697177.1">
    <property type="nucleotide sequence ID" value="XM_066847686.1"/>
</dbReference>
<name>A0ABR1Q556_9PEZI</name>
<dbReference type="InterPro" id="IPR016166">
    <property type="entry name" value="FAD-bd_PCMH"/>
</dbReference>
<dbReference type="EMBL" id="JAQQWE010000007">
    <property type="protein sequence ID" value="KAK7947143.1"/>
    <property type="molecule type" value="Genomic_DNA"/>
</dbReference>
<dbReference type="Proteomes" id="UP001391051">
    <property type="component" value="Unassembled WGS sequence"/>
</dbReference>
<dbReference type="PANTHER" id="PTHR42973">
    <property type="entry name" value="BINDING OXIDOREDUCTASE, PUTATIVE (AFU_ORTHOLOGUE AFUA_1G17690)-RELATED"/>
    <property type="match status" value="1"/>
</dbReference>
<evidence type="ECO:0000256" key="3">
    <source>
        <dbReference type="ARBA" id="ARBA00022827"/>
    </source>
</evidence>
<evidence type="ECO:0000313" key="8">
    <source>
        <dbReference type="Proteomes" id="UP001391051"/>
    </source>
</evidence>
<organism evidence="7 8">
    <name type="scientific">Apiospora aurea</name>
    <dbReference type="NCBI Taxonomy" id="335848"/>
    <lineage>
        <taxon>Eukaryota</taxon>
        <taxon>Fungi</taxon>
        <taxon>Dikarya</taxon>
        <taxon>Ascomycota</taxon>
        <taxon>Pezizomycotina</taxon>
        <taxon>Sordariomycetes</taxon>
        <taxon>Xylariomycetidae</taxon>
        <taxon>Amphisphaeriales</taxon>
        <taxon>Apiosporaceae</taxon>
        <taxon>Apiospora</taxon>
    </lineage>
</organism>
<gene>
    <name evidence="7" type="ORF">PG986_011464</name>
</gene>